<dbReference type="Pfam" id="PF01814">
    <property type="entry name" value="Hemerythrin"/>
    <property type="match status" value="1"/>
</dbReference>
<protein>
    <recommendedName>
        <fullName evidence="3">Hemerythrin-like domain-containing protein</fullName>
    </recommendedName>
</protein>
<dbReference type="InterPro" id="IPR012312">
    <property type="entry name" value="Hemerythrin-like"/>
</dbReference>
<evidence type="ECO:0000256" key="2">
    <source>
        <dbReference type="SAM" id="Phobius"/>
    </source>
</evidence>
<feature type="compositionally biased region" description="Basic and acidic residues" evidence="1">
    <location>
        <begin position="1"/>
        <end position="13"/>
    </location>
</feature>
<gene>
    <name evidence="4" type="ORF">AVDCRST_MAG31-1697</name>
</gene>
<dbReference type="PANTHER" id="PTHR35585:SF1">
    <property type="entry name" value="HHE DOMAIN PROTEIN (AFU_ORTHOLOGUE AFUA_4G00730)"/>
    <property type="match status" value="1"/>
</dbReference>
<dbReference type="EMBL" id="CADCWA010000128">
    <property type="protein sequence ID" value="CAA9522602.1"/>
    <property type="molecule type" value="Genomic_DNA"/>
</dbReference>
<feature type="region of interest" description="Disordered" evidence="1">
    <location>
        <begin position="1"/>
        <end position="30"/>
    </location>
</feature>
<keyword evidence="2" id="KW-1133">Transmembrane helix</keyword>
<keyword evidence="2" id="KW-0812">Transmembrane</keyword>
<keyword evidence="2" id="KW-0472">Membrane</keyword>
<proteinExistence type="predicted"/>
<dbReference type="RefSeq" id="WP_294169794.1">
    <property type="nucleotide sequence ID" value="NZ_CADCWA010000128.1"/>
</dbReference>
<feature type="transmembrane region" description="Helical" evidence="2">
    <location>
        <begin position="38"/>
        <end position="55"/>
    </location>
</feature>
<evidence type="ECO:0000259" key="3">
    <source>
        <dbReference type="Pfam" id="PF01814"/>
    </source>
</evidence>
<accession>A0A6J4TGH2</accession>
<evidence type="ECO:0000256" key="1">
    <source>
        <dbReference type="SAM" id="MobiDB-lite"/>
    </source>
</evidence>
<dbReference type="Gene3D" id="1.20.120.520">
    <property type="entry name" value="nmb1532 protein domain like"/>
    <property type="match status" value="1"/>
</dbReference>
<dbReference type="CDD" id="cd12108">
    <property type="entry name" value="Hr-like"/>
    <property type="match status" value="1"/>
</dbReference>
<dbReference type="PANTHER" id="PTHR35585">
    <property type="entry name" value="HHE DOMAIN PROTEIN (AFU_ORTHOLOGUE AFUA_4G00730)"/>
    <property type="match status" value="1"/>
</dbReference>
<name>A0A6J4TGH2_9SPHN</name>
<reference evidence="4" key="1">
    <citation type="submission" date="2020-02" db="EMBL/GenBank/DDBJ databases">
        <authorList>
            <person name="Meier V. D."/>
        </authorList>
    </citation>
    <scope>NUCLEOTIDE SEQUENCE</scope>
    <source>
        <strain evidence="4">AVDCRST_MAG31</strain>
    </source>
</reference>
<dbReference type="AlphaFoldDB" id="A0A6J4TGH2"/>
<organism evidence="4">
    <name type="scientific">uncultured Sphingomonas sp</name>
    <dbReference type="NCBI Taxonomy" id="158754"/>
    <lineage>
        <taxon>Bacteria</taxon>
        <taxon>Pseudomonadati</taxon>
        <taxon>Pseudomonadota</taxon>
        <taxon>Alphaproteobacteria</taxon>
        <taxon>Sphingomonadales</taxon>
        <taxon>Sphingomonadaceae</taxon>
        <taxon>Sphingomonas</taxon>
        <taxon>environmental samples</taxon>
    </lineage>
</organism>
<feature type="domain" description="Hemerythrin-like" evidence="3">
    <location>
        <begin position="74"/>
        <end position="188"/>
    </location>
</feature>
<sequence length="213" mass="23992">MATRTETRDSNRSERKRNRNGGERSAFDFSSGGNTGPLLGALAAGAVIGVGANWARKFLMQKSASLAAGNEWDEILKLEHKATLATFDVLLATDDSETGKRATLVKKLGYALEKHAHQEEKVVYPALRQANETVDADHLEHEHGYVKTFLYELDNMPKDSPQFLVRVREFRNLIAQHAQMEEEQVYPRFKGEISEEQNKKITALMNKEGMKML</sequence>
<evidence type="ECO:0000313" key="4">
    <source>
        <dbReference type="EMBL" id="CAA9522602.1"/>
    </source>
</evidence>